<feature type="transmembrane region" description="Helical" evidence="6">
    <location>
        <begin position="540"/>
        <end position="562"/>
    </location>
</feature>
<organism evidence="8 9">
    <name type="scientific">Elsinoe australis</name>
    <dbReference type="NCBI Taxonomy" id="40998"/>
    <lineage>
        <taxon>Eukaryota</taxon>
        <taxon>Fungi</taxon>
        <taxon>Dikarya</taxon>
        <taxon>Ascomycota</taxon>
        <taxon>Pezizomycotina</taxon>
        <taxon>Dothideomycetes</taxon>
        <taxon>Dothideomycetidae</taxon>
        <taxon>Myriangiales</taxon>
        <taxon>Elsinoaceae</taxon>
        <taxon>Elsinoe</taxon>
    </lineage>
</organism>
<evidence type="ECO:0000256" key="2">
    <source>
        <dbReference type="ARBA" id="ARBA00022692"/>
    </source>
</evidence>
<feature type="transmembrane region" description="Helical" evidence="6">
    <location>
        <begin position="262"/>
        <end position="283"/>
    </location>
</feature>
<feature type="compositionally biased region" description="Polar residues" evidence="5">
    <location>
        <begin position="43"/>
        <end position="58"/>
    </location>
</feature>
<keyword evidence="3 6" id="KW-1133">Transmembrane helix</keyword>
<sequence>MLQFLSGTLFGQLIRCAGGRQLVPYSDERDDLHLDSAFHHSNHTSQVTNHATHSTTSEKGYGQESSRDGPITDVHAEAGLNVSSTDIENVASDHTGSNVYPAKEIAQSEIIVIDWCGKKDVDNPLNWSLWKKAMILITVNYASCMVYMAAAIYTVSQKEVEQVFGVSTLVATLPFGSYIIGYGIGPLFWGPLSELPSIGRNIPYTAGMTIFMILTIPTALADNIGSLIFLRFLCGLAGSPVLCIGGASLTDIADGLDKPYTLYTWAVFSLAGPALGTIVAGFITPLLGWRWSLWLIPIVNGPALILFYLLPESSPAAILHDRARRIRAKTGESKYRTAAELQLLARPLKDRLKASLVIPWKVNALDPSIMYTSLYLGLLYAVFYSFFESIPLVYSGTYGMTQRQVGLMFLSVVISVILFGIPYVYFIHCFVNRRLRAGISVTPEQRLLPALLASFVIPSGLFIFGWTARPSIHFMVPTIGVGMVVGSTILILQCIFVYITLAYPQYAASLFSGNGLARALIAFCGVLWTHPMYDNMGNNFAMTTMGCICGVCVIGMIVLYKYGHILRAKSRFTT</sequence>
<dbReference type="EMBL" id="PTQR01000016">
    <property type="protein sequence ID" value="TKX26095.1"/>
    <property type="molecule type" value="Genomic_DNA"/>
</dbReference>
<feature type="transmembrane region" description="Helical" evidence="6">
    <location>
        <begin position="166"/>
        <end position="189"/>
    </location>
</feature>
<dbReference type="Gene3D" id="1.20.1250.20">
    <property type="entry name" value="MFS general substrate transporter like domains"/>
    <property type="match status" value="1"/>
</dbReference>
<evidence type="ECO:0000256" key="1">
    <source>
        <dbReference type="ARBA" id="ARBA00004141"/>
    </source>
</evidence>
<dbReference type="Proteomes" id="UP000308133">
    <property type="component" value="Unassembled WGS sequence"/>
</dbReference>
<evidence type="ECO:0000313" key="8">
    <source>
        <dbReference type="EMBL" id="TKX26095.1"/>
    </source>
</evidence>
<comment type="caution">
    <text evidence="8">The sequence shown here is derived from an EMBL/GenBank/DDBJ whole genome shotgun (WGS) entry which is preliminary data.</text>
</comment>
<keyword evidence="2 6" id="KW-0812">Transmembrane</keyword>
<comment type="subcellular location">
    <subcellularLocation>
        <location evidence="1">Membrane</location>
        <topology evidence="1">Multi-pass membrane protein</topology>
    </subcellularLocation>
</comment>
<evidence type="ECO:0000256" key="4">
    <source>
        <dbReference type="ARBA" id="ARBA00023136"/>
    </source>
</evidence>
<dbReference type="PANTHER" id="PTHR23502">
    <property type="entry name" value="MAJOR FACILITATOR SUPERFAMILY"/>
    <property type="match status" value="1"/>
</dbReference>
<dbReference type="InterPro" id="IPR020846">
    <property type="entry name" value="MFS_dom"/>
</dbReference>
<dbReference type="SUPFAM" id="SSF103473">
    <property type="entry name" value="MFS general substrate transporter"/>
    <property type="match status" value="1"/>
</dbReference>
<feature type="transmembrane region" description="Helical" evidence="6">
    <location>
        <begin position="407"/>
        <end position="426"/>
    </location>
</feature>
<feature type="domain" description="Major facilitator superfamily (MFS) profile" evidence="7">
    <location>
        <begin position="135"/>
        <end position="574"/>
    </location>
</feature>
<dbReference type="InterPro" id="IPR036259">
    <property type="entry name" value="MFS_trans_sf"/>
</dbReference>
<reference evidence="8 9" key="1">
    <citation type="submission" date="2018-02" db="EMBL/GenBank/DDBJ databases">
        <title>Draft genome sequences of Elsinoe sp., causing black scab on jojoba.</title>
        <authorList>
            <person name="Stodart B."/>
            <person name="Jeffress S."/>
            <person name="Ash G."/>
            <person name="Arun Chinnappa K."/>
        </authorList>
    </citation>
    <scope>NUCLEOTIDE SEQUENCE [LARGE SCALE GENOMIC DNA]</scope>
    <source>
        <strain evidence="8 9">Hillstone_2</strain>
    </source>
</reference>
<accession>A0A4U7B8E7</accession>
<keyword evidence="4 6" id="KW-0472">Membrane</keyword>
<dbReference type="PROSITE" id="PS50850">
    <property type="entry name" value="MFS"/>
    <property type="match status" value="1"/>
</dbReference>
<feature type="region of interest" description="Disordered" evidence="5">
    <location>
        <begin position="43"/>
        <end position="70"/>
    </location>
</feature>
<feature type="transmembrane region" description="Helical" evidence="6">
    <location>
        <begin position="474"/>
        <end position="499"/>
    </location>
</feature>
<evidence type="ECO:0000256" key="3">
    <source>
        <dbReference type="ARBA" id="ARBA00022989"/>
    </source>
</evidence>
<evidence type="ECO:0000256" key="5">
    <source>
        <dbReference type="SAM" id="MobiDB-lite"/>
    </source>
</evidence>
<dbReference type="PANTHER" id="PTHR23502:SF23">
    <property type="entry name" value="FLUCONAZOLE RESISTANCE PROTEIN 1"/>
    <property type="match status" value="1"/>
</dbReference>
<dbReference type="CDD" id="cd17323">
    <property type="entry name" value="MFS_Tpo1_MDR_like"/>
    <property type="match status" value="1"/>
</dbReference>
<evidence type="ECO:0000313" key="9">
    <source>
        <dbReference type="Proteomes" id="UP000308133"/>
    </source>
</evidence>
<feature type="transmembrane region" description="Helical" evidence="6">
    <location>
        <begin position="369"/>
        <end position="387"/>
    </location>
</feature>
<protein>
    <submittedName>
        <fullName evidence="8">MFS transporter-like protein 22</fullName>
    </submittedName>
</protein>
<dbReference type="InterPro" id="IPR011701">
    <property type="entry name" value="MFS"/>
</dbReference>
<dbReference type="GO" id="GO:0015244">
    <property type="term" value="F:fluconazole transmembrane transporter activity"/>
    <property type="evidence" value="ECO:0007669"/>
    <property type="project" value="TreeGrafter"/>
</dbReference>
<evidence type="ECO:0000256" key="6">
    <source>
        <dbReference type="SAM" id="Phobius"/>
    </source>
</evidence>
<feature type="transmembrane region" description="Helical" evidence="6">
    <location>
        <begin position="227"/>
        <end position="250"/>
    </location>
</feature>
<dbReference type="GO" id="GO:1990961">
    <property type="term" value="P:xenobiotic detoxification by transmembrane export across the plasma membrane"/>
    <property type="evidence" value="ECO:0007669"/>
    <property type="project" value="TreeGrafter"/>
</dbReference>
<proteinExistence type="predicted"/>
<feature type="transmembrane region" description="Helical" evidence="6">
    <location>
        <begin position="133"/>
        <end position="154"/>
    </location>
</feature>
<dbReference type="Pfam" id="PF07690">
    <property type="entry name" value="MFS_1"/>
    <property type="match status" value="1"/>
</dbReference>
<evidence type="ECO:0000259" key="7">
    <source>
        <dbReference type="PROSITE" id="PS50850"/>
    </source>
</evidence>
<gene>
    <name evidence="8" type="ORF">C1H76_1621</name>
</gene>
<feature type="transmembrane region" description="Helical" evidence="6">
    <location>
        <begin position="289"/>
        <end position="310"/>
    </location>
</feature>
<feature type="transmembrane region" description="Helical" evidence="6">
    <location>
        <begin position="506"/>
        <end position="528"/>
    </location>
</feature>
<name>A0A4U7B8E7_9PEZI</name>
<feature type="transmembrane region" description="Helical" evidence="6">
    <location>
        <begin position="447"/>
        <end position="468"/>
    </location>
</feature>
<dbReference type="AlphaFoldDB" id="A0A4U7B8E7"/>
<dbReference type="GO" id="GO:0005886">
    <property type="term" value="C:plasma membrane"/>
    <property type="evidence" value="ECO:0007669"/>
    <property type="project" value="TreeGrafter"/>
</dbReference>